<dbReference type="Gene3D" id="3.30.470.10">
    <property type="match status" value="1"/>
</dbReference>
<proteinExistence type="inferred from homology"/>
<dbReference type="STRING" id="294746.A5DIA1"/>
<dbReference type="Proteomes" id="UP000001997">
    <property type="component" value="Unassembled WGS sequence"/>
</dbReference>
<protein>
    <recommendedName>
        <fullName evidence="4">Aminodeoxychorismate lyase</fullName>
    </recommendedName>
</protein>
<dbReference type="InterPro" id="IPR001544">
    <property type="entry name" value="Aminotrans_IV"/>
</dbReference>
<dbReference type="eggNOG" id="ENOG502QQMK">
    <property type="taxonomic scope" value="Eukaryota"/>
</dbReference>
<dbReference type="KEGG" id="pgu:PGUG_03002"/>
<keyword evidence="3" id="KW-1185">Reference proteome</keyword>
<evidence type="ECO:0000313" key="2">
    <source>
        <dbReference type="EMBL" id="EDK38904.2"/>
    </source>
</evidence>
<dbReference type="GO" id="GO:0046394">
    <property type="term" value="P:carboxylic acid biosynthetic process"/>
    <property type="evidence" value="ECO:0007669"/>
    <property type="project" value="UniProtKB-ARBA"/>
</dbReference>
<dbReference type="GeneID" id="5127424"/>
<dbReference type="SUPFAM" id="SSF56752">
    <property type="entry name" value="D-aminoacid aminotransferase-like PLP-dependent enzymes"/>
    <property type="match status" value="1"/>
</dbReference>
<dbReference type="Pfam" id="PF01063">
    <property type="entry name" value="Aminotran_4"/>
    <property type="match status" value="1"/>
</dbReference>
<dbReference type="InParanoid" id="A5DIA1"/>
<dbReference type="InterPro" id="IPR036038">
    <property type="entry name" value="Aminotransferase-like"/>
</dbReference>
<dbReference type="OrthoDB" id="5288718at2759"/>
<dbReference type="RefSeq" id="XP_001485273.2">
    <property type="nucleotide sequence ID" value="XM_001485223.1"/>
</dbReference>
<gene>
    <name evidence="2" type="ORF">PGUG_03002</name>
</gene>
<dbReference type="GO" id="GO:0003824">
    <property type="term" value="F:catalytic activity"/>
    <property type="evidence" value="ECO:0007669"/>
    <property type="project" value="InterPro"/>
</dbReference>
<dbReference type="InterPro" id="IPR043132">
    <property type="entry name" value="BCAT-like_C"/>
</dbReference>
<dbReference type="VEuPathDB" id="FungiDB:PGUG_03002"/>
<dbReference type="PANTHER" id="PTHR42743">
    <property type="entry name" value="AMINO-ACID AMINOTRANSFERASE"/>
    <property type="match status" value="1"/>
</dbReference>
<accession>A5DIA1</accession>
<dbReference type="HOGENOM" id="CLU_020844_6_0_1"/>
<dbReference type="PANTHER" id="PTHR42743:SF11">
    <property type="entry name" value="AMINODEOXYCHORISMATE LYASE"/>
    <property type="match status" value="1"/>
</dbReference>
<dbReference type="EMBL" id="CH408157">
    <property type="protein sequence ID" value="EDK38904.2"/>
    <property type="molecule type" value="Genomic_DNA"/>
</dbReference>
<dbReference type="FunCoup" id="A5DIA1">
    <property type="interactions" value="114"/>
</dbReference>
<dbReference type="InterPro" id="IPR050571">
    <property type="entry name" value="Class-IV_PLP-Dep_Aminotrnsfr"/>
</dbReference>
<organism evidence="2 3">
    <name type="scientific">Meyerozyma guilliermondii (strain ATCC 6260 / CBS 566 / DSM 6381 / JCM 1539 / NBRC 10279 / NRRL Y-324)</name>
    <name type="common">Yeast</name>
    <name type="synonym">Candida guilliermondii</name>
    <dbReference type="NCBI Taxonomy" id="294746"/>
    <lineage>
        <taxon>Eukaryota</taxon>
        <taxon>Fungi</taxon>
        <taxon>Dikarya</taxon>
        <taxon>Ascomycota</taxon>
        <taxon>Saccharomycotina</taxon>
        <taxon>Pichiomycetes</taxon>
        <taxon>Debaryomycetaceae</taxon>
        <taxon>Meyerozyma</taxon>
    </lineage>
</organism>
<dbReference type="Gene3D" id="3.20.10.10">
    <property type="entry name" value="D-amino Acid Aminotransferase, subunit A, domain 2"/>
    <property type="match status" value="1"/>
</dbReference>
<dbReference type="OMA" id="VWLSNGV"/>
<comment type="similarity">
    <text evidence="1">Belongs to the class-IV pyridoxal-phosphate-dependent aminotransferase family.</text>
</comment>
<name>A5DIA1_PICGU</name>
<evidence type="ECO:0008006" key="4">
    <source>
        <dbReference type="Google" id="ProtNLM"/>
    </source>
</evidence>
<dbReference type="InterPro" id="IPR043131">
    <property type="entry name" value="BCAT-like_N"/>
</dbReference>
<reference evidence="2 3" key="1">
    <citation type="journal article" date="2009" name="Nature">
        <title>Evolution of pathogenicity and sexual reproduction in eight Candida genomes.</title>
        <authorList>
            <person name="Butler G."/>
            <person name="Rasmussen M.D."/>
            <person name="Lin M.F."/>
            <person name="Santos M.A."/>
            <person name="Sakthikumar S."/>
            <person name="Munro C.A."/>
            <person name="Rheinbay E."/>
            <person name="Grabherr M."/>
            <person name="Forche A."/>
            <person name="Reedy J.L."/>
            <person name="Agrafioti I."/>
            <person name="Arnaud M.B."/>
            <person name="Bates S."/>
            <person name="Brown A.J."/>
            <person name="Brunke S."/>
            <person name="Costanzo M.C."/>
            <person name="Fitzpatrick D.A."/>
            <person name="de Groot P.W."/>
            <person name="Harris D."/>
            <person name="Hoyer L.L."/>
            <person name="Hube B."/>
            <person name="Klis F.M."/>
            <person name="Kodira C."/>
            <person name="Lennard N."/>
            <person name="Logue M.E."/>
            <person name="Martin R."/>
            <person name="Neiman A.M."/>
            <person name="Nikolaou E."/>
            <person name="Quail M.A."/>
            <person name="Quinn J."/>
            <person name="Santos M.C."/>
            <person name="Schmitzberger F.F."/>
            <person name="Sherlock G."/>
            <person name="Shah P."/>
            <person name="Silverstein K.A."/>
            <person name="Skrzypek M.S."/>
            <person name="Soll D."/>
            <person name="Staggs R."/>
            <person name="Stansfield I."/>
            <person name="Stumpf M.P."/>
            <person name="Sudbery P.E."/>
            <person name="Srikantha T."/>
            <person name="Zeng Q."/>
            <person name="Berman J."/>
            <person name="Berriman M."/>
            <person name="Heitman J."/>
            <person name="Gow N.A."/>
            <person name="Lorenz M.C."/>
            <person name="Birren B.W."/>
            <person name="Kellis M."/>
            <person name="Cuomo C.A."/>
        </authorList>
    </citation>
    <scope>NUCLEOTIDE SEQUENCE [LARGE SCALE GENOMIC DNA]</scope>
    <source>
        <strain evidence="3">ATCC 6260 / CBS 566 / DSM 6381 / JCM 1539 / NBRC 10279 / NRRL Y-324</strain>
    </source>
</reference>
<dbReference type="AlphaFoldDB" id="A5DIA1"/>
<evidence type="ECO:0000313" key="3">
    <source>
        <dbReference type="Proteomes" id="UP000001997"/>
    </source>
</evidence>
<sequence>MDSHEIDKLGEEIYDNYKPLFDSDDLCLLSTMRYDPSLSETEPTSASSLNKSNFFLFDEHYHRLKFTVDYFKRQKNTNLTFNLSDTDFLRKIIYTIESSGTNLHAALKIRILLSMIGKLKIELHETPERKNLLDGILDPANSPLWDVYKDPEFTVSSPLTSFKTTSRDHYTQARSRCLPSLRPGCEEVLLQNPQGNATEGSITNFAIRKNDTWITPPLSTGCLCGVMRHFLLRKGYLEEAVIPMASISTGDELLLFNGIMGVIRAKVK</sequence>
<evidence type="ECO:0000256" key="1">
    <source>
        <dbReference type="ARBA" id="ARBA00009320"/>
    </source>
</evidence>